<dbReference type="OrthoDB" id="6078042at2759"/>
<feature type="coiled-coil region" evidence="2">
    <location>
        <begin position="719"/>
        <end position="746"/>
    </location>
</feature>
<organism evidence="5 6">
    <name type="scientific">Coffea arabica</name>
    <name type="common">Arabian coffee</name>
    <dbReference type="NCBI Taxonomy" id="13443"/>
    <lineage>
        <taxon>Eukaryota</taxon>
        <taxon>Viridiplantae</taxon>
        <taxon>Streptophyta</taxon>
        <taxon>Embryophyta</taxon>
        <taxon>Tracheophyta</taxon>
        <taxon>Spermatophyta</taxon>
        <taxon>Magnoliopsida</taxon>
        <taxon>eudicotyledons</taxon>
        <taxon>Gunneridae</taxon>
        <taxon>Pentapetalae</taxon>
        <taxon>asterids</taxon>
        <taxon>lamiids</taxon>
        <taxon>Gentianales</taxon>
        <taxon>Rubiaceae</taxon>
        <taxon>Ixoroideae</taxon>
        <taxon>Gardenieae complex</taxon>
        <taxon>Bertiereae - Coffeeae clade</taxon>
        <taxon>Coffeeae</taxon>
        <taxon>Coffea</taxon>
    </lineage>
</organism>
<dbReference type="SUPFAM" id="SSF57850">
    <property type="entry name" value="RING/U-box"/>
    <property type="match status" value="1"/>
</dbReference>
<evidence type="ECO:0000313" key="5">
    <source>
        <dbReference type="Proteomes" id="UP001652660"/>
    </source>
</evidence>
<dbReference type="PANTHER" id="PTHR46519:SF3">
    <property type="entry name" value="RING_U-BOX SUPERFAMILY PROTEIN"/>
    <property type="match status" value="1"/>
</dbReference>
<reference evidence="5" key="1">
    <citation type="journal article" date="2025" name="Foods">
        <title>Unveiling the Microbial Signatures of Arabica Coffee Cherries: Insights into Ripeness Specific Diversity, Functional Traits, and Implications for Quality and Safety.</title>
        <authorList>
            <consortium name="RefSeq"/>
            <person name="Tenea G.N."/>
            <person name="Cifuentes V."/>
            <person name="Reyes P."/>
            <person name="Cevallos-Vallejos M."/>
        </authorList>
    </citation>
    <scope>NUCLEOTIDE SEQUENCE [LARGE SCALE GENOMIC DNA]</scope>
</reference>
<sequence>MAVADLHNVSVFDSSFLRESHSSQSRQWGEQSRQSTRASSLLQMWRELEGEHVVNHPNARLGERIQHQRSDRSNTDSVSTFLSDGPESINGNESLEASYVQNEYGTCSQSHIGSENEHDDSNSLVSEQSADLGEVERERVRQIFREWMNSGAKSHPPNGSHINNHSRAQWLGENERERVRIIMEWVQVNCQQRGNYDSPTDEGASEIGPQIELVRDGLLVNHGEICERKAIRRLCGRQALLDLLARAQSERKREIEELLDHRPVSSFTHRSRIQSLLRGRFLRNESTIRDERQTSRAASELGLLRQRNTVSDLREGFLSRLDNSVRGSSNNHQSEYASSSEVHTRNGQLESDEEQEVLEDIYDLFEPSDEESERNDFPSIGYINQQHSVIEEAEGHGDEGQELLNNVDYMPREQGGENDVSGNLRTDVQANPLLSETSEIETSVHDYLVDTDEIVQEQNAPNSGASDVREITGQVEDREPNAAEDSNWQETSAQVEEEQELFLDHEQIEWQQPTSTEADEWAHGNEEGLTETWEENIAHQWDQERPDNDFRDHHNTQEPNEDWHDDGLQEAIDSWLDVPSGQGVGGSSGRVDAFYFPEDDNVYSMELRELLSRRRVSSLLRSGFRASLDQLIQSYVERQGNASMDWEADGASSSPAFIEQDQEQQNDDQVQDGVLSGGVDRTSASDTASQPVWDRDLHRLNWSHNSPHHQLGIQEWEIINELRLDMVRLQQRMDNMQRMLEACMDMQLELQRSVRQEVSAALNRSAVSADTCKDAQHKDDSKWDFVRKGICCMCCEQNIDSLLYRCGHMCTCSRCAEKLVQGKEKCPMCQAPVIEMVRAYSVQ</sequence>
<evidence type="ECO:0000313" key="6">
    <source>
        <dbReference type="RefSeq" id="XP_027084760.2"/>
    </source>
</evidence>
<feature type="region of interest" description="Disordered" evidence="3">
    <location>
        <begin position="545"/>
        <end position="565"/>
    </location>
</feature>
<keyword evidence="1" id="KW-0862">Zinc</keyword>
<feature type="region of interest" description="Disordered" evidence="3">
    <location>
        <begin position="474"/>
        <end position="495"/>
    </location>
</feature>
<feature type="region of interest" description="Disordered" evidence="3">
    <location>
        <begin position="63"/>
        <end position="90"/>
    </location>
</feature>
<keyword evidence="5" id="KW-1185">Reference proteome</keyword>
<dbReference type="Proteomes" id="UP001652660">
    <property type="component" value="Chromosome 1e"/>
</dbReference>
<feature type="region of interest" description="Disordered" evidence="3">
    <location>
        <begin position="660"/>
        <end position="690"/>
    </location>
</feature>
<dbReference type="Pfam" id="PF13920">
    <property type="entry name" value="zf-C3HC4_3"/>
    <property type="match status" value="1"/>
</dbReference>
<feature type="compositionally biased region" description="Acidic residues" evidence="3">
    <location>
        <begin position="660"/>
        <end position="670"/>
    </location>
</feature>
<dbReference type="GeneID" id="113706903"/>
<dbReference type="PROSITE" id="PS50089">
    <property type="entry name" value="ZF_RING_2"/>
    <property type="match status" value="1"/>
</dbReference>
<feature type="compositionally biased region" description="Basic and acidic residues" evidence="3">
    <location>
        <begin position="63"/>
        <end position="74"/>
    </location>
</feature>
<keyword evidence="1" id="KW-0863">Zinc-finger</keyword>
<protein>
    <submittedName>
        <fullName evidence="6">Uncharacterized protein isoform X1</fullName>
    </submittedName>
</protein>
<evidence type="ECO:0000259" key="4">
    <source>
        <dbReference type="PROSITE" id="PS50089"/>
    </source>
</evidence>
<dbReference type="Gene3D" id="3.30.40.10">
    <property type="entry name" value="Zinc/RING finger domain, C3HC4 (zinc finger)"/>
    <property type="match status" value="1"/>
</dbReference>
<dbReference type="RefSeq" id="XP_027084760.2">
    <property type="nucleotide sequence ID" value="XM_027228959.2"/>
</dbReference>
<dbReference type="CDD" id="cd16647">
    <property type="entry name" value="mRING-HC-C3HC5_NEU1"/>
    <property type="match status" value="1"/>
</dbReference>
<keyword evidence="1" id="KW-0479">Metal-binding</keyword>
<accession>A0A6P6U274</accession>
<keyword evidence="2" id="KW-0175">Coiled coil</keyword>
<reference evidence="6" key="2">
    <citation type="submission" date="2025-08" db="UniProtKB">
        <authorList>
            <consortium name="RefSeq"/>
        </authorList>
    </citation>
    <scope>IDENTIFICATION</scope>
    <source>
        <tissue evidence="6">Leaves</tissue>
    </source>
</reference>
<dbReference type="InterPro" id="IPR013083">
    <property type="entry name" value="Znf_RING/FYVE/PHD"/>
</dbReference>
<dbReference type="InterPro" id="IPR001841">
    <property type="entry name" value="Znf_RING"/>
</dbReference>
<gene>
    <name evidence="6" type="primary">LOC113706903</name>
</gene>
<evidence type="ECO:0000256" key="2">
    <source>
        <dbReference type="SAM" id="Coils"/>
    </source>
</evidence>
<feature type="compositionally biased region" description="Polar residues" evidence="3">
    <location>
        <begin position="323"/>
        <end position="349"/>
    </location>
</feature>
<name>A0A6P6U274_COFAR</name>
<feature type="region of interest" description="Disordered" evidence="3">
    <location>
        <begin position="323"/>
        <end position="355"/>
    </location>
</feature>
<evidence type="ECO:0000256" key="3">
    <source>
        <dbReference type="SAM" id="MobiDB-lite"/>
    </source>
</evidence>
<feature type="domain" description="RING-type" evidence="4">
    <location>
        <begin position="791"/>
        <end position="830"/>
    </location>
</feature>
<proteinExistence type="predicted"/>
<feature type="region of interest" description="Disordered" evidence="3">
    <location>
        <begin position="107"/>
        <end position="132"/>
    </location>
</feature>
<feature type="compositionally biased region" description="Polar residues" evidence="3">
    <location>
        <begin position="484"/>
        <end position="494"/>
    </location>
</feature>
<dbReference type="PANTHER" id="PTHR46519">
    <property type="entry name" value="RING/U-BOX SUPERFAMILY PROTEIN"/>
    <property type="match status" value="1"/>
</dbReference>
<evidence type="ECO:0000256" key="1">
    <source>
        <dbReference type="PROSITE-ProRule" id="PRU00175"/>
    </source>
</evidence>